<comment type="similarity">
    <text evidence="1">Belongs to the 'GDXG' lipolytic enzyme family.</text>
</comment>
<dbReference type="SUPFAM" id="SSF53474">
    <property type="entry name" value="alpha/beta-Hydrolases"/>
    <property type="match status" value="1"/>
</dbReference>
<dbReference type="InterPro" id="IPR033140">
    <property type="entry name" value="Lipase_GDXG_put_SER_AS"/>
</dbReference>
<organism evidence="5 6">
    <name type="scientific">Rivibacter subsaxonicus</name>
    <dbReference type="NCBI Taxonomy" id="457575"/>
    <lineage>
        <taxon>Bacteria</taxon>
        <taxon>Pseudomonadati</taxon>
        <taxon>Pseudomonadota</taxon>
        <taxon>Betaproteobacteria</taxon>
        <taxon>Burkholderiales</taxon>
        <taxon>Rivibacter</taxon>
    </lineage>
</organism>
<evidence type="ECO:0000259" key="4">
    <source>
        <dbReference type="Pfam" id="PF07859"/>
    </source>
</evidence>
<dbReference type="AlphaFoldDB" id="A0A4Q7VNQ6"/>
<name>A0A4Q7VNQ6_9BURK</name>
<evidence type="ECO:0000313" key="5">
    <source>
        <dbReference type="EMBL" id="RZT98003.1"/>
    </source>
</evidence>
<dbReference type="InterPro" id="IPR050300">
    <property type="entry name" value="GDXG_lipolytic_enzyme"/>
</dbReference>
<feature type="active site" evidence="3">
    <location>
        <position position="150"/>
    </location>
</feature>
<dbReference type="InterPro" id="IPR029058">
    <property type="entry name" value="AB_hydrolase_fold"/>
</dbReference>
<reference evidence="5 6" key="1">
    <citation type="submission" date="2019-02" db="EMBL/GenBank/DDBJ databases">
        <title>Genomic Encyclopedia of Type Strains, Phase IV (KMG-IV): sequencing the most valuable type-strain genomes for metagenomic binning, comparative biology and taxonomic classification.</title>
        <authorList>
            <person name="Goeker M."/>
        </authorList>
    </citation>
    <scope>NUCLEOTIDE SEQUENCE [LARGE SCALE GENOMIC DNA]</scope>
    <source>
        <strain evidence="5 6">DSM 19570</strain>
    </source>
</reference>
<gene>
    <name evidence="5" type="ORF">EV670_2405</name>
</gene>
<dbReference type="EMBL" id="SHKP01000006">
    <property type="protein sequence ID" value="RZT98003.1"/>
    <property type="molecule type" value="Genomic_DNA"/>
</dbReference>
<dbReference type="PANTHER" id="PTHR48081:SF30">
    <property type="entry name" value="ACETYL-HYDROLASE LIPR-RELATED"/>
    <property type="match status" value="1"/>
</dbReference>
<dbReference type="GO" id="GO:0004806">
    <property type="term" value="F:triacylglycerol lipase activity"/>
    <property type="evidence" value="ECO:0007669"/>
    <property type="project" value="TreeGrafter"/>
</dbReference>
<comment type="caution">
    <text evidence="5">The sequence shown here is derived from an EMBL/GenBank/DDBJ whole genome shotgun (WGS) entry which is preliminary data.</text>
</comment>
<dbReference type="OrthoDB" id="9771666at2"/>
<feature type="domain" description="Alpha/beta hydrolase fold-3" evidence="4">
    <location>
        <begin position="76"/>
        <end position="276"/>
    </location>
</feature>
<evidence type="ECO:0000313" key="6">
    <source>
        <dbReference type="Proteomes" id="UP000293671"/>
    </source>
</evidence>
<keyword evidence="6" id="KW-1185">Reference proteome</keyword>
<evidence type="ECO:0000256" key="3">
    <source>
        <dbReference type="PROSITE-ProRule" id="PRU10038"/>
    </source>
</evidence>
<dbReference type="InterPro" id="IPR013094">
    <property type="entry name" value="AB_hydrolase_3"/>
</dbReference>
<accession>A0A4Q7VNQ6</accession>
<dbReference type="PANTHER" id="PTHR48081">
    <property type="entry name" value="AB HYDROLASE SUPERFAMILY PROTEIN C4A8.06C"/>
    <property type="match status" value="1"/>
</dbReference>
<evidence type="ECO:0000256" key="1">
    <source>
        <dbReference type="ARBA" id="ARBA00010515"/>
    </source>
</evidence>
<dbReference type="PROSITE" id="PS01174">
    <property type="entry name" value="LIPASE_GDXG_SER"/>
    <property type="match status" value="1"/>
</dbReference>
<sequence>MSLTASVINFYLRRKVKRKPGQALVVAEIRADMRKLSARHRPKLPKGVSCTPYAADPATGAPGGEVLSVAEPGFTLLYLRGGGYFFCDLDSHRPVCALLAHLCRTRVVAVDYRLAPEHPFPAALDDALAAYRALLAEGTPAHRIAIAGDSAGGGLALACLLAARDAGLPLPAAALLFSPWTDLACTGSTLRTNTESDVMFRGEQLAEATAFYLNGHDPLDPLVSPLYGDLRGLPRLQVHASQHEVLLADSTRLVDAARRHGVWAELLLRPRLPHVWPIFVMLPEAMASLKQGRDFLLQALADAQAAVTAASVEPSATELPVDSPPSMPELVAADLAGAAEALATIAVAEAGEAAPAEPSPEARQP</sequence>
<dbReference type="Gene3D" id="3.40.50.1820">
    <property type="entry name" value="alpha/beta hydrolase"/>
    <property type="match status" value="1"/>
</dbReference>
<dbReference type="RefSeq" id="WP_130432358.1">
    <property type="nucleotide sequence ID" value="NZ_SHKP01000006.1"/>
</dbReference>
<protein>
    <submittedName>
        <fullName evidence="5">Acetyl esterase/lipase</fullName>
    </submittedName>
</protein>
<keyword evidence="2" id="KW-0378">Hydrolase</keyword>
<dbReference type="Pfam" id="PF07859">
    <property type="entry name" value="Abhydrolase_3"/>
    <property type="match status" value="1"/>
</dbReference>
<evidence type="ECO:0000256" key="2">
    <source>
        <dbReference type="ARBA" id="ARBA00022801"/>
    </source>
</evidence>
<proteinExistence type="inferred from homology"/>
<dbReference type="Proteomes" id="UP000293671">
    <property type="component" value="Unassembled WGS sequence"/>
</dbReference>